<keyword evidence="2" id="KW-1185">Reference proteome</keyword>
<dbReference type="AlphaFoldDB" id="A0A562T5G1"/>
<proteinExistence type="predicted"/>
<dbReference type="GO" id="GO:0006352">
    <property type="term" value="P:DNA-templated transcription initiation"/>
    <property type="evidence" value="ECO:0007669"/>
    <property type="project" value="InterPro"/>
</dbReference>
<organism evidence="1 2">
    <name type="scientific">Chitinophaga japonensis</name>
    <name type="common">Flexibacter japonensis</name>
    <dbReference type="NCBI Taxonomy" id="104662"/>
    <lineage>
        <taxon>Bacteria</taxon>
        <taxon>Pseudomonadati</taxon>
        <taxon>Bacteroidota</taxon>
        <taxon>Chitinophagia</taxon>
        <taxon>Chitinophagales</taxon>
        <taxon>Chitinophagaceae</taxon>
        <taxon>Chitinophaga</taxon>
    </lineage>
</organism>
<evidence type="ECO:0000313" key="2">
    <source>
        <dbReference type="Proteomes" id="UP000316778"/>
    </source>
</evidence>
<sequence>MKRKVVPQNDKQLLRRLKAGDADALNDVYKQYRTWLLLVAATSMPDIGPAAAKAAVEQFFIDCWNHNLFNNVNVPLRTFLFASFAERCKKQRAAAPFVS</sequence>
<dbReference type="InterPro" id="IPR013325">
    <property type="entry name" value="RNA_pol_sigma_r2"/>
</dbReference>
<dbReference type="RefSeq" id="WP_145713442.1">
    <property type="nucleotide sequence ID" value="NZ_BAAAFY010000001.1"/>
</dbReference>
<dbReference type="GO" id="GO:0003700">
    <property type="term" value="F:DNA-binding transcription factor activity"/>
    <property type="evidence" value="ECO:0007669"/>
    <property type="project" value="InterPro"/>
</dbReference>
<dbReference type="Proteomes" id="UP000316778">
    <property type="component" value="Unassembled WGS sequence"/>
</dbReference>
<evidence type="ECO:0008006" key="3">
    <source>
        <dbReference type="Google" id="ProtNLM"/>
    </source>
</evidence>
<evidence type="ECO:0000313" key="1">
    <source>
        <dbReference type="EMBL" id="TWI88306.1"/>
    </source>
</evidence>
<reference evidence="1 2" key="1">
    <citation type="journal article" date="2013" name="Stand. Genomic Sci.">
        <title>Genomic Encyclopedia of Type Strains, Phase I: The one thousand microbial genomes (KMG-I) project.</title>
        <authorList>
            <person name="Kyrpides N.C."/>
            <person name="Woyke T."/>
            <person name="Eisen J.A."/>
            <person name="Garrity G."/>
            <person name="Lilburn T.G."/>
            <person name="Beck B.J."/>
            <person name="Whitman W.B."/>
            <person name="Hugenholtz P."/>
            <person name="Klenk H.P."/>
        </authorList>
    </citation>
    <scope>NUCLEOTIDE SEQUENCE [LARGE SCALE GENOMIC DNA]</scope>
    <source>
        <strain evidence="1 2">DSM 13484</strain>
    </source>
</reference>
<comment type="caution">
    <text evidence="1">The sequence shown here is derived from an EMBL/GenBank/DDBJ whole genome shotgun (WGS) entry which is preliminary data.</text>
</comment>
<dbReference type="SUPFAM" id="SSF88946">
    <property type="entry name" value="Sigma2 domain of RNA polymerase sigma factors"/>
    <property type="match status" value="1"/>
</dbReference>
<dbReference type="Gene3D" id="1.10.1740.10">
    <property type="match status" value="1"/>
</dbReference>
<protein>
    <recommendedName>
        <fullName evidence="3">RNA polymerase sigma-70 factor (ECF subfamily)</fullName>
    </recommendedName>
</protein>
<gene>
    <name evidence="1" type="ORF">LX66_2391</name>
</gene>
<name>A0A562T5G1_CHIJA</name>
<accession>A0A562T5G1</accession>
<dbReference type="OrthoDB" id="9784272at2"/>
<dbReference type="EMBL" id="VLLG01000003">
    <property type="protein sequence ID" value="TWI88306.1"/>
    <property type="molecule type" value="Genomic_DNA"/>
</dbReference>